<protein>
    <submittedName>
        <fullName evidence="3">Uncharacterized protein</fullName>
    </submittedName>
</protein>
<dbReference type="Proteomes" id="UP000093561">
    <property type="component" value="Unassembled WGS sequence"/>
</dbReference>
<dbReference type="AlphaFoldDB" id="A0AAF5RTY3"/>
<evidence type="ECO:0000256" key="1">
    <source>
        <dbReference type="SAM" id="MobiDB-lite"/>
    </source>
</evidence>
<evidence type="ECO:0000313" key="3">
    <source>
        <dbReference type="WBParaSite" id="mrna-Wban_02219"/>
    </source>
</evidence>
<feature type="region of interest" description="Disordered" evidence="1">
    <location>
        <begin position="58"/>
        <end position="103"/>
    </location>
</feature>
<reference evidence="3" key="3">
    <citation type="submission" date="2024-02" db="UniProtKB">
        <authorList>
            <consortium name="WormBaseParasite"/>
        </authorList>
    </citation>
    <scope>IDENTIFICATION</scope>
    <source>
        <strain evidence="3">pt0022</strain>
    </source>
</reference>
<reference evidence="2" key="2">
    <citation type="journal article" date="2016" name="Mol. Ecol.">
        <title>Population genomics of the filarial nematode parasite Wuchereria bancrofti from mosquitoes.</title>
        <authorList>
            <person name="Small S.T."/>
            <person name="Reimer L.J."/>
            <person name="Tisch D.J."/>
            <person name="King C.L."/>
            <person name="Christensen B.M."/>
            <person name="Siba P.M."/>
            <person name="Kazura J.W."/>
            <person name="Serre D."/>
            <person name="Zimmerman P.A."/>
        </authorList>
    </citation>
    <scope>NUCLEOTIDE SEQUENCE</scope>
    <source>
        <strain evidence="2">pt0022</strain>
    </source>
</reference>
<dbReference type="WBParaSite" id="mrna-Wban_02219">
    <property type="protein sequence ID" value="mrna-Wban_02219"/>
    <property type="gene ID" value="Wban_02219"/>
</dbReference>
<organism evidence="2 3">
    <name type="scientific">Wuchereria bancrofti</name>
    <dbReference type="NCBI Taxonomy" id="6293"/>
    <lineage>
        <taxon>Eukaryota</taxon>
        <taxon>Metazoa</taxon>
        <taxon>Ecdysozoa</taxon>
        <taxon>Nematoda</taxon>
        <taxon>Chromadorea</taxon>
        <taxon>Rhabditida</taxon>
        <taxon>Spirurina</taxon>
        <taxon>Spiruromorpha</taxon>
        <taxon>Filarioidea</taxon>
        <taxon>Onchocercidae</taxon>
        <taxon>Wuchereria</taxon>
    </lineage>
</organism>
<evidence type="ECO:0000313" key="2">
    <source>
        <dbReference type="Proteomes" id="UP000093561"/>
    </source>
</evidence>
<sequence>MDLEKHSKNYPQQKSSVIIVISLAQCSHKKPRVQDRKDKAEVTLMFALLSTIKIINKKVKNAHTPAPEEKIREKQDKSNSPDEKKGQRQKNNTLQLLKMVPGF</sequence>
<feature type="compositionally biased region" description="Basic and acidic residues" evidence="1">
    <location>
        <begin position="66"/>
        <end position="86"/>
    </location>
</feature>
<reference evidence="2" key="1">
    <citation type="submission" date="2015-03" db="EMBL/GenBank/DDBJ databases">
        <title>Wuchereria bancrofti Genome Sequencing Papua New Guinea Strain.</title>
        <authorList>
            <person name="Small S.T."/>
            <person name="Serre D."/>
            <person name="Zimmerman P.A."/>
        </authorList>
    </citation>
    <scope>NUCLEOTIDE SEQUENCE [LARGE SCALE GENOMIC DNA]</scope>
    <source>
        <strain evidence="2">pt0022</strain>
    </source>
</reference>
<proteinExistence type="predicted"/>
<accession>A0AAF5RTY3</accession>
<name>A0AAF5RTY3_WUCBA</name>